<keyword evidence="2" id="KW-1185">Reference proteome</keyword>
<dbReference type="RefSeq" id="WP_393972145.1">
    <property type="nucleotide sequence ID" value="NZ_CP133772.1"/>
</dbReference>
<dbReference type="GeneID" id="95967484"/>
<dbReference type="Proteomes" id="UP001451606">
    <property type="component" value="Chromosome"/>
</dbReference>
<name>A0AAX4NFH0_9ARCH</name>
<gene>
    <name evidence="1" type="ORF">OXIME_000752</name>
</gene>
<protein>
    <submittedName>
        <fullName evidence="1">Uncharacterized protein</fullName>
    </submittedName>
</protein>
<accession>A0AAX4NFH0</accession>
<dbReference type="KEGG" id="omr:OXIME_000752"/>
<proteinExistence type="predicted"/>
<reference evidence="1 2" key="1">
    <citation type="submission" date="2023-09" db="EMBL/GenBank/DDBJ databases">
        <authorList>
            <person name="Golyshina O.V."/>
            <person name="Lunev E.A."/>
            <person name="Bargiela R."/>
            <person name="Gaines M.C."/>
            <person name="Daum B."/>
            <person name="Bale N.J."/>
            <person name="Koenen M."/>
            <person name="Sinninghe Damst J.S."/>
            <person name="Yakimov M."/>
            <person name="Golyshin P.N."/>
        </authorList>
    </citation>
    <scope>NUCLEOTIDE SEQUENCE [LARGE SCALE GENOMIC DNA]</scope>
    <source>
        <strain evidence="1 2">M1</strain>
    </source>
</reference>
<sequence>MPLQRRMLTLNPSIQSLRAVIIRFEFENFKKTESTIDRFVDF</sequence>
<evidence type="ECO:0000313" key="2">
    <source>
        <dbReference type="Proteomes" id="UP001451606"/>
    </source>
</evidence>
<dbReference type="AlphaFoldDB" id="A0AAX4NFH0"/>
<organism evidence="1 2">
    <name type="scientific">Oxyplasma meridianum</name>
    <dbReference type="NCBI Taxonomy" id="3073602"/>
    <lineage>
        <taxon>Archaea</taxon>
        <taxon>Methanobacteriati</taxon>
        <taxon>Thermoplasmatota</taxon>
        <taxon>Thermoplasmata</taxon>
        <taxon>Thermoplasmatales</taxon>
        <taxon>Thermoplasmataceae</taxon>
        <taxon>Oxyplasma</taxon>
    </lineage>
</organism>
<dbReference type="EMBL" id="CP133772">
    <property type="protein sequence ID" value="WYY00195.1"/>
    <property type="molecule type" value="Genomic_DNA"/>
</dbReference>
<evidence type="ECO:0000313" key="1">
    <source>
        <dbReference type="EMBL" id="WYY00195.1"/>
    </source>
</evidence>